<feature type="binding site" evidence="11">
    <location>
        <position position="340"/>
    </location>
    <ligand>
        <name>substrate</name>
    </ligand>
</feature>
<reference evidence="12 13" key="1">
    <citation type="submission" date="2020-08" db="EMBL/GenBank/DDBJ databases">
        <title>Genomic Encyclopedia of Type Strains, Phase IV (KMG-IV): sequencing the most valuable type-strain genomes for metagenomic binning, comparative biology and taxonomic classification.</title>
        <authorList>
            <person name="Goeker M."/>
        </authorList>
    </citation>
    <scope>NUCLEOTIDE SEQUENCE [LARGE SCALE GENOMIC DNA]</scope>
    <source>
        <strain evidence="12 13">DSM 25335</strain>
    </source>
</reference>
<dbReference type="GO" id="GO:0004042">
    <property type="term" value="F:L-glutamate N-acetyltransferase activity"/>
    <property type="evidence" value="ECO:0007669"/>
    <property type="project" value="UniProtKB-UniRule"/>
</dbReference>
<evidence type="ECO:0000256" key="1">
    <source>
        <dbReference type="ARBA" id="ARBA00004496"/>
    </source>
</evidence>
<feature type="chain" id="PRO_5031661638" description="Arginine biosynthesis bifunctional protein ArgJ alpha chain" evidence="11">
    <location>
        <begin position="1"/>
        <end position="252"/>
    </location>
</feature>
<dbReference type="InterPro" id="IPR042195">
    <property type="entry name" value="ArgJ_beta_C"/>
</dbReference>
<comment type="function">
    <text evidence="11">Catalyzes two activities which are involved in the cyclic version of arginine biosynthesis: the synthesis of N-acetylglutamate from glutamate and acetyl-CoA as the acetyl donor, and of ornithine by transacetylation between N(2)-acetylornithine and glutamate.</text>
</comment>
<dbReference type="PANTHER" id="PTHR23100:SF0">
    <property type="entry name" value="ARGININE BIOSYNTHESIS BIFUNCTIONAL PROTEIN ARGJ, MITOCHONDRIAL"/>
    <property type="match status" value="1"/>
</dbReference>
<dbReference type="Gene3D" id="3.10.20.340">
    <property type="entry name" value="ArgJ beta chain, C-terminal domain"/>
    <property type="match status" value="1"/>
</dbReference>
<evidence type="ECO:0000256" key="3">
    <source>
        <dbReference type="ARBA" id="ARBA00011475"/>
    </source>
</evidence>
<dbReference type="InterPro" id="IPR002813">
    <property type="entry name" value="Arg_biosynth_ArgJ"/>
</dbReference>
<protein>
    <recommendedName>
        <fullName evidence="11">Arginine biosynthesis bifunctional protein ArgJ</fullName>
    </recommendedName>
    <domain>
        <recommendedName>
            <fullName evidence="11">Glutamate N-acetyltransferase</fullName>
            <ecNumber evidence="11">2.3.1.35</ecNumber>
        </recommendedName>
        <alternativeName>
            <fullName evidence="11">Ornithine acetyltransferase</fullName>
            <shortName evidence="11">OATase</shortName>
        </alternativeName>
        <alternativeName>
            <fullName evidence="11">Ornithine transacetylase</fullName>
        </alternativeName>
    </domain>
    <domain>
        <recommendedName>
            <fullName evidence="11">Amino-acid acetyltransferase</fullName>
            <ecNumber evidence="11">2.3.1.1</ecNumber>
        </recommendedName>
        <alternativeName>
            <fullName evidence="11">N-acetylglutamate synthase</fullName>
            <shortName evidence="11">AGSase</shortName>
        </alternativeName>
    </domain>
    <component>
        <recommendedName>
            <fullName evidence="11">Arginine biosynthesis bifunctional protein ArgJ alpha chain</fullName>
        </recommendedName>
    </component>
    <component>
        <recommendedName>
            <fullName evidence="11">Arginine biosynthesis bifunctional protein ArgJ beta chain</fullName>
        </recommendedName>
    </component>
</protein>
<evidence type="ECO:0000256" key="2">
    <source>
        <dbReference type="ARBA" id="ARBA00006774"/>
    </source>
</evidence>
<evidence type="ECO:0000313" key="12">
    <source>
        <dbReference type="EMBL" id="MBB5291504.1"/>
    </source>
</evidence>
<comment type="subunit">
    <text evidence="3 11">Heterotetramer of two alpha and two beta chains.</text>
</comment>
<comment type="pathway">
    <text evidence="11">Amino-acid biosynthesis; L-arginine biosynthesis; L-ornithine and N-acetyl-L-glutamate from L-glutamate and N(2)-acetyl-L-ornithine (cyclic): step 1/1.</text>
</comment>
<dbReference type="Gene3D" id="3.60.70.12">
    <property type="entry name" value="L-amino peptidase D-ALA esterase/amidase"/>
    <property type="match status" value="1"/>
</dbReference>
<evidence type="ECO:0000256" key="9">
    <source>
        <dbReference type="ARBA" id="ARBA00023268"/>
    </source>
</evidence>
<feature type="site" description="Cleavage; by autolysis" evidence="11">
    <location>
        <begin position="252"/>
        <end position="253"/>
    </location>
</feature>
<keyword evidence="9 11" id="KW-0511">Multifunctional enzyme</keyword>
<feature type="binding site" evidence="11">
    <location>
        <position position="216"/>
    </location>
    <ligand>
        <name>substrate</name>
    </ligand>
</feature>
<feature type="binding site" evidence="11">
    <location>
        <position position="463"/>
    </location>
    <ligand>
        <name>substrate</name>
    </ligand>
</feature>
<evidence type="ECO:0000256" key="6">
    <source>
        <dbReference type="ARBA" id="ARBA00022605"/>
    </source>
</evidence>
<keyword evidence="10 11" id="KW-0012">Acyltransferase</keyword>
<comment type="pathway">
    <text evidence="11">Amino-acid biosynthesis; L-arginine biosynthesis; N(2)-acetyl-L-ornithine from L-glutamate: step 1/4.</text>
</comment>
<comment type="subcellular location">
    <subcellularLocation>
        <location evidence="1 11">Cytoplasm</location>
    </subcellularLocation>
</comment>
<sequence length="468" mass="49212">MSRPPETGRGSAGQKIEQALEKALDPLATALKRATTPPRVAPARSASAAAAAPGKPGLEVSPLAVPFPVIPPIAGVEIATARAGFYKHERDDLVVFRFARGTTCAGVFTRHKVGSAPVDWCRRHLDAEGGGLEARALVVNAGCANAFTGKAGADAARRTASEVAKRFGCRQRDVMLASTGVIGVVLDDRKIAARLNEIEAGLDGDAWLKAGQGIMTTDTFPKGSFAECTIDGHAVRIAGIAKGSGMIAPDMATMLAFIVTDADIHPNVLRAMLGLHVRTTFNSVTVDGDTSTNDTCLLFATGASGAPRIGRVGDRRLKEFSRALDRVMLDLAHQLVRDGEGATKFVKITVDGAASPASARKLAKSIADSPLVKTALAGEDANWGRVVMAVGKTEEPVDRDRLAIRFGPHVAAVDGAPSPAYDEARMSAYMKNAEIDITVDVGSGRASATVWTCDLTKRYVEINGDYRS</sequence>
<feature type="site" description="Involved in the stabilization of negative charge on the oxyanion by the formation of the oxyanion hole" evidence="11">
    <location>
        <position position="180"/>
    </location>
</feature>
<dbReference type="EC" id="2.3.1.35" evidence="11"/>
<proteinExistence type="inferred from homology"/>
<dbReference type="GO" id="GO:0005737">
    <property type="term" value="C:cytoplasm"/>
    <property type="evidence" value="ECO:0007669"/>
    <property type="project" value="UniProtKB-SubCell"/>
</dbReference>
<comment type="catalytic activity">
    <reaction evidence="11">
        <text>L-glutamate + acetyl-CoA = N-acetyl-L-glutamate + CoA + H(+)</text>
        <dbReference type="Rhea" id="RHEA:24292"/>
        <dbReference type="ChEBI" id="CHEBI:15378"/>
        <dbReference type="ChEBI" id="CHEBI:29985"/>
        <dbReference type="ChEBI" id="CHEBI:44337"/>
        <dbReference type="ChEBI" id="CHEBI:57287"/>
        <dbReference type="ChEBI" id="CHEBI:57288"/>
        <dbReference type="EC" id="2.3.1.1"/>
    </reaction>
</comment>
<evidence type="ECO:0000256" key="4">
    <source>
        <dbReference type="ARBA" id="ARBA00022490"/>
    </source>
</evidence>
<dbReference type="InterPro" id="IPR016117">
    <property type="entry name" value="ArgJ-like_dom_sf"/>
</dbReference>
<evidence type="ECO:0000256" key="8">
    <source>
        <dbReference type="ARBA" id="ARBA00022813"/>
    </source>
</evidence>
<keyword evidence="6 11" id="KW-0028">Amino-acid biosynthesis</keyword>
<dbReference type="NCBIfam" id="NF003802">
    <property type="entry name" value="PRK05388.1"/>
    <property type="match status" value="1"/>
</dbReference>
<gene>
    <name evidence="11" type="primary">argJ</name>
    <name evidence="12" type="ORF">HNQ67_001018</name>
</gene>
<dbReference type="EC" id="2.3.1.1" evidence="11"/>
<dbReference type="UniPathway" id="UPA00068">
    <property type="reaction ID" value="UER00106"/>
</dbReference>
<comment type="caution">
    <text evidence="12">The sequence shown here is derived from an EMBL/GenBank/DDBJ whole genome shotgun (WGS) entry which is preliminary data.</text>
</comment>
<feature type="binding site" evidence="11">
    <location>
        <position position="242"/>
    </location>
    <ligand>
        <name>substrate</name>
    </ligand>
</feature>
<comment type="catalytic activity">
    <reaction evidence="11">
        <text>N(2)-acetyl-L-ornithine + L-glutamate = N-acetyl-L-glutamate + L-ornithine</text>
        <dbReference type="Rhea" id="RHEA:15349"/>
        <dbReference type="ChEBI" id="CHEBI:29985"/>
        <dbReference type="ChEBI" id="CHEBI:44337"/>
        <dbReference type="ChEBI" id="CHEBI:46911"/>
        <dbReference type="ChEBI" id="CHEBI:57805"/>
        <dbReference type="EC" id="2.3.1.35"/>
    </reaction>
</comment>
<dbReference type="RefSeq" id="WP_183253008.1">
    <property type="nucleotide sequence ID" value="NZ_BAAAFF010000006.1"/>
</dbReference>
<feature type="binding site" evidence="11">
    <location>
        <position position="468"/>
    </location>
    <ligand>
        <name>substrate</name>
    </ligand>
</feature>
<dbReference type="GO" id="GO:0006526">
    <property type="term" value="P:L-arginine biosynthetic process"/>
    <property type="evidence" value="ECO:0007669"/>
    <property type="project" value="UniProtKB-UniRule"/>
</dbReference>
<dbReference type="SUPFAM" id="SSF56266">
    <property type="entry name" value="DmpA/ArgJ-like"/>
    <property type="match status" value="1"/>
</dbReference>
<dbReference type="GO" id="GO:0006592">
    <property type="term" value="P:ornithine biosynthetic process"/>
    <property type="evidence" value="ECO:0007669"/>
    <property type="project" value="TreeGrafter"/>
</dbReference>
<feature type="site" description="Involved in the stabilization of negative charge on the oxyanion by the formation of the oxyanion hole" evidence="11">
    <location>
        <position position="179"/>
    </location>
</feature>
<keyword evidence="13" id="KW-1185">Reference proteome</keyword>
<dbReference type="CDD" id="cd02152">
    <property type="entry name" value="OAT"/>
    <property type="match status" value="1"/>
</dbReference>
<organism evidence="12 13">
    <name type="scientific">Brevundimonas basaltis</name>
    <dbReference type="NCBI Taxonomy" id="472166"/>
    <lineage>
        <taxon>Bacteria</taxon>
        <taxon>Pseudomonadati</taxon>
        <taxon>Pseudomonadota</taxon>
        <taxon>Alphaproteobacteria</taxon>
        <taxon>Caulobacterales</taxon>
        <taxon>Caulobacteraceae</taxon>
        <taxon>Brevundimonas</taxon>
    </lineage>
</organism>
<dbReference type="HAMAP" id="MF_01106">
    <property type="entry name" value="ArgJ"/>
    <property type="match status" value="1"/>
</dbReference>
<dbReference type="EMBL" id="JACHFZ010000002">
    <property type="protein sequence ID" value="MBB5291504.1"/>
    <property type="molecule type" value="Genomic_DNA"/>
</dbReference>
<comment type="similarity">
    <text evidence="2 11">Belongs to the ArgJ family.</text>
</comment>
<dbReference type="AlphaFoldDB" id="A0A7W8HXJ1"/>
<feature type="binding site" evidence="11">
    <location>
        <position position="253"/>
    </location>
    <ligand>
        <name>substrate</name>
    </ligand>
</feature>
<evidence type="ECO:0000256" key="7">
    <source>
        <dbReference type="ARBA" id="ARBA00022679"/>
    </source>
</evidence>
<accession>A0A7W8HXJ1</accession>
<keyword evidence="5 11" id="KW-0055">Arginine biosynthesis</keyword>
<keyword evidence="7 11" id="KW-0808">Transferase</keyword>
<dbReference type="Pfam" id="PF01960">
    <property type="entry name" value="ArgJ"/>
    <property type="match status" value="1"/>
</dbReference>
<feature type="active site" description="Nucleophile" evidence="11">
    <location>
        <position position="253"/>
    </location>
</feature>
<name>A0A7W8HXJ1_9CAUL</name>
<evidence type="ECO:0000313" key="13">
    <source>
        <dbReference type="Proteomes" id="UP000566663"/>
    </source>
</evidence>
<dbReference type="FunFam" id="3.10.20.340:FF:000003">
    <property type="entry name" value="Arginine biosynthesis bifunctional protein ArgJ"/>
    <property type="match status" value="1"/>
</dbReference>
<dbReference type="FunFam" id="3.60.70.12:FF:000001">
    <property type="entry name" value="Arginine biosynthesis bifunctional protein ArgJ, chloroplastic"/>
    <property type="match status" value="1"/>
</dbReference>
<evidence type="ECO:0000256" key="10">
    <source>
        <dbReference type="ARBA" id="ARBA00023315"/>
    </source>
</evidence>
<dbReference type="NCBIfam" id="TIGR00120">
    <property type="entry name" value="ArgJ"/>
    <property type="match status" value="1"/>
</dbReference>
<keyword evidence="8 11" id="KW-0068">Autocatalytic cleavage</keyword>
<evidence type="ECO:0000256" key="11">
    <source>
        <dbReference type="HAMAP-Rule" id="MF_01106"/>
    </source>
</evidence>
<dbReference type="PANTHER" id="PTHR23100">
    <property type="entry name" value="ARGININE BIOSYNTHESIS BIFUNCTIONAL PROTEIN ARGJ"/>
    <property type="match status" value="1"/>
</dbReference>
<feature type="chain" id="PRO_5031661639" description="Arginine biosynthesis bifunctional protein ArgJ beta chain" evidence="11">
    <location>
        <begin position="253"/>
        <end position="468"/>
    </location>
</feature>
<keyword evidence="4 11" id="KW-0963">Cytoplasm</keyword>
<dbReference type="GO" id="GO:0004358">
    <property type="term" value="F:L-glutamate N-acetyltransferase activity, acting on acetyl-L-ornithine as donor"/>
    <property type="evidence" value="ECO:0007669"/>
    <property type="project" value="UniProtKB-UniRule"/>
</dbReference>
<dbReference type="Proteomes" id="UP000566663">
    <property type="component" value="Unassembled WGS sequence"/>
</dbReference>
<evidence type="ECO:0000256" key="5">
    <source>
        <dbReference type="ARBA" id="ARBA00022571"/>
    </source>
</evidence>